<evidence type="ECO:0000256" key="2">
    <source>
        <dbReference type="ARBA" id="ARBA00005548"/>
    </source>
</evidence>
<evidence type="ECO:0000313" key="13">
    <source>
        <dbReference type="Proteomes" id="UP001347796"/>
    </source>
</evidence>
<dbReference type="SUPFAM" id="SSF57716">
    <property type="entry name" value="Glucocorticoid receptor-like (DNA-binding domain)"/>
    <property type="match status" value="1"/>
</dbReference>
<dbReference type="NCBIfam" id="TIGR00598">
    <property type="entry name" value="rad14"/>
    <property type="match status" value="1"/>
</dbReference>
<dbReference type="EMBL" id="JAZGQO010000008">
    <property type="protein sequence ID" value="KAK6178997.1"/>
    <property type="molecule type" value="Genomic_DNA"/>
</dbReference>
<sequence>MSDQIDTGVVEEEPVKLTPAQRAKIERNRQKALLLKQARLASKPYDKLVTGKDSHKVKPLPKEIDTGAGFFIEEENTEIKTGKLEVKHQPAPVLAVDNLLCESCDKEFMDSYLYTHFTVAACDSCREKNKDTYNLTTKTDAKNRYLLKDEDFDKREPPLKYIVKKNPNNNRWGDMKLFLESQVYDRAMEVWGSEEAIEEERETRSEKKDKAKQKKFDKRVKELRNAVRSSLWRKGTTVHEHEYGEESYDEEEDMYSKKCKTCEHLMTYEKM</sequence>
<protein>
    <recommendedName>
        <fullName evidence="11">XPA C-terminal domain-containing protein</fullName>
    </recommendedName>
</protein>
<dbReference type="Pfam" id="PF05181">
    <property type="entry name" value="XPA_C"/>
    <property type="match status" value="1"/>
</dbReference>
<keyword evidence="3" id="KW-0479">Metal-binding</keyword>
<dbReference type="GO" id="GO:1901255">
    <property type="term" value="P:nucleotide-excision repair involved in interstrand cross-link repair"/>
    <property type="evidence" value="ECO:0007669"/>
    <property type="project" value="TreeGrafter"/>
</dbReference>
<evidence type="ECO:0000256" key="1">
    <source>
        <dbReference type="ARBA" id="ARBA00004123"/>
    </source>
</evidence>
<evidence type="ECO:0000256" key="3">
    <source>
        <dbReference type="ARBA" id="ARBA00022723"/>
    </source>
</evidence>
<dbReference type="CDD" id="cd21076">
    <property type="entry name" value="DBD_XPA"/>
    <property type="match status" value="1"/>
</dbReference>
<keyword evidence="4" id="KW-0227">DNA damage</keyword>
<proteinExistence type="inferred from homology"/>
<dbReference type="AlphaFoldDB" id="A0AAN8JJX2"/>
<dbReference type="GO" id="GO:0003684">
    <property type="term" value="F:damaged DNA binding"/>
    <property type="evidence" value="ECO:0007669"/>
    <property type="project" value="InterPro"/>
</dbReference>
<keyword evidence="5" id="KW-0863">Zinc-finger</keyword>
<name>A0AAN8JJX2_PATCE</name>
<gene>
    <name evidence="12" type="ORF">SNE40_011457</name>
</gene>
<feature type="domain" description="XPA C-terminal" evidence="11">
    <location>
        <begin position="133"/>
        <end position="183"/>
    </location>
</feature>
<comment type="similarity">
    <text evidence="2">Belongs to the XPA family.</text>
</comment>
<dbReference type="GO" id="GO:0070914">
    <property type="term" value="P:UV-damage excision repair"/>
    <property type="evidence" value="ECO:0007669"/>
    <property type="project" value="TreeGrafter"/>
</dbReference>
<dbReference type="InterPro" id="IPR022656">
    <property type="entry name" value="XPA_C"/>
</dbReference>
<evidence type="ECO:0000313" key="12">
    <source>
        <dbReference type="EMBL" id="KAK6178997.1"/>
    </source>
</evidence>
<keyword evidence="7" id="KW-0238">DNA-binding</keyword>
<evidence type="ECO:0000256" key="7">
    <source>
        <dbReference type="ARBA" id="ARBA00023125"/>
    </source>
</evidence>
<dbReference type="Pfam" id="PF01286">
    <property type="entry name" value="XPA_N"/>
    <property type="match status" value="1"/>
</dbReference>
<reference evidence="12 13" key="1">
    <citation type="submission" date="2024-01" db="EMBL/GenBank/DDBJ databases">
        <title>The genome of the rayed Mediterranean limpet Patella caerulea (Linnaeus, 1758).</title>
        <authorList>
            <person name="Anh-Thu Weber A."/>
            <person name="Halstead-Nussloch G."/>
        </authorList>
    </citation>
    <scope>NUCLEOTIDE SEQUENCE [LARGE SCALE GENOMIC DNA]</scope>
    <source>
        <strain evidence="12">AATW-2023a</strain>
        <tissue evidence="12">Whole specimen</tissue>
    </source>
</reference>
<evidence type="ECO:0000256" key="5">
    <source>
        <dbReference type="ARBA" id="ARBA00022771"/>
    </source>
</evidence>
<evidence type="ECO:0000259" key="11">
    <source>
        <dbReference type="Pfam" id="PF05181"/>
    </source>
</evidence>
<evidence type="ECO:0000256" key="4">
    <source>
        <dbReference type="ARBA" id="ARBA00022763"/>
    </source>
</evidence>
<dbReference type="SUPFAM" id="SSF46955">
    <property type="entry name" value="Putative DNA-binding domain"/>
    <property type="match status" value="1"/>
</dbReference>
<comment type="subcellular location">
    <subcellularLocation>
        <location evidence="1">Nucleus</location>
    </subcellularLocation>
</comment>
<dbReference type="Gene3D" id="3.90.530.10">
    <property type="entry name" value="XPA C-terminal domain"/>
    <property type="match status" value="1"/>
</dbReference>
<dbReference type="GO" id="GO:0006284">
    <property type="term" value="P:base-excision repair"/>
    <property type="evidence" value="ECO:0007669"/>
    <property type="project" value="TreeGrafter"/>
</dbReference>
<keyword evidence="13" id="KW-1185">Reference proteome</keyword>
<dbReference type="GO" id="GO:0000110">
    <property type="term" value="C:nucleotide-excision repair factor 1 complex"/>
    <property type="evidence" value="ECO:0007669"/>
    <property type="project" value="TreeGrafter"/>
</dbReference>
<dbReference type="InterPro" id="IPR000465">
    <property type="entry name" value="XPA/RAD14"/>
</dbReference>
<evidence type="ECO:0000256" key="6">
    <source>
        <dbReference type="ARBA" id="ARBA00022833"/>
    </source>
</evidence>
<dbReference type="FunFam" id="3.90.530.10:FF:000001">
    <property type="entry name" value="DNA repair protein complementing XP-A cells"/>
    <property type="match status" value="1"/>
</dbReference>
<dbReference type="InterPro" id="IPR022652">
    <property type="entry name" value="Znf_XPA_CS"/>
</dbReference>
<dbReference type="PANTHER" id="PTHR10142">
    <property type="entry name" value="DNA REPAIR PROTEIN COMPLEMENTING XP-A CELLS"/>
    <property type="match status" value="1"/>
</dbReference>
<feature type="region of interest" description="Disordered" evidence="10">
    <location>
        <begin position="196"/>
        <end position="217"/>
    </location>
</feature>
<keyword evidence="8" id="KW-0234">DNA repair</keyword>
<dbReference type="Proteomes" id="UP001347796">
    <property type="component" value="Unassembled WGS sequence"/>
</dbReference>
<dbReference type="GO" id="GO:0000715">
    <property type="term" value="P:nucleotide-excision repair, DNA damage recognition"/>
    <property type="evidence" value="ECO:0007669"/>
    <property type="project" value="TreeGrafter"/>
</dbReference>
<dbReference type="InterPro" id="IPR037129">
    <property type="entry name" value="XPA_sf"/>
</dbReference>
<dbReference type="PANTHER" id="PTHR10142:SF0">
    <property type="entry name" value="DNA REPAIR PROTEIN COMPLEMENTING XP-A CELLS"/>
    <property type="match status" value="1"/>
</dbReference>
<dbReference type="GO" id="GO:0008270">
    <property type="term" value="F:zinc ion binding"/>
    <property type="evidence" value="ECO:0007669"/>
    <property type="project" value="UniProtKB-KW"/>
</dbReference>
<keyword evidence="6" id="KW-0862">Zinc</keyword>
<evidence type="ECO:0000256" key="10">
    <source>
        <dbReference type="SAM" id="MobiDB-lite"/>
    </source>
</evidence>
<evidence type="ECO:0000256" key="9">
    <source>
        <dbReference type="ARBA" id="ARBA00023242"/>
    </source>
</evidence>
<dbReference type="InterPro" id="IPR009061">
    <property type="entry name" value="DNA-bd_dom_put_sf"/>
</dbReference>
<comment type="caution">
    <text evidence="12">The sequence shown here is derived from an EMBL/GenBank/DDBJ whole genome shotgun (WGS) entry which is preliminary data.</text>
</comment>
<evidence type="ECO:0000256" key="8">
    <source>
        <dbReference type="ARBA" id="ARBA00023204"/>
    </source>
</evidence>
<accession>A0AAN8JJX2</accession>
<organism evidence="12 13">
    <name type="scientific">Patella caerulea</name>
    <name type="common">Rayed Mediterranean limpet</name>
    <dbReference type="NCBI Taxonomy" id="87958"/>
    <lineage>
        <taxon>Eukaryota</taxon>
        <taxon>Metazoa</taxon>
        <taxon>Spiralia</taxon>
        <taxon>Lophotrochozoa</taxon>
        <taxon>Mollusca</taxon>
        <taxon>Gastropoda</taxon>
        <taxon>Patellogastropoda</taxon>
        <taxon>Patelloidea</taxon>
        <taxon>Patellidae</taxon>
        <taxon>Patella</taxon>
    </lineage>
</organism>
<keyword evidence="9" id="KW-0539">Nucleus</keyword>